<dbReference type="Pfam" id="PF18937">
    <property type="entry name" value="DUF5685"/>
    <property type="match status" value="1"/>
</dbReference>
<comment type="caution">
    <text evidence="1">The sequence shown here is derived from an EMBL/GenBank/DDBJ whole genome shotgun (WGS) entry which is preliminary data.</text>
</comment>
<dbReference type="InterPro" id="IPR043740">
    <property type="entry name" value="DUF5685"/>
</dbReference>
<reference evidence="1" key="1">
    <citation type="submission" date="2020-08" db="EMBL/GenBank/DDBJ databases">
        <title>Genome public.</title>
        <authorList>
            <person name="Liu C."/>
            <person name="Sun Q."/>
        </authorList>
    </citation>
    <scope>NUCLEOTIDE SEQUENCE</scope>
    <source>
        <strain evidence="1">BX12</strain>
    </source>
</reference>
<dbReference type="RefSeq" id="WP_187303384.1">
    <property type="nucleotide sequence ID" value="NZ_JACRYT010000011.1"/>
</dbReference>
<dbReference type="EMBL" id="JACRYT010000011">
    <property type="protein sequence ID" value="MBC6680285.1"/>
    <property type="molecule type" value="Genomic_DNA"/>
</dbReference>
<accession>A0A923NPE7</accession>
<evidence type="ECO:0000313" key="2">
    <source>
        <dbReference type="Proteomes" id="UP000602647"/>
    </source>
</evidence>
<organism evidence="1 2">
    <name type="scientific">Zhenpiania hominis</name>
    <dbReference type="NCBI Taxonomy" id="2763644"/>
    <lineage>
        <taxon>Bacteria</taxon>
        <taxon>Bacillati</taxon>
        <taxon>Bacillota</taxon>
        <taxon>Clostridia</taxon>
        <taxon>Peptostreptococcales</taxon>
        <taxon>Anaerovoracaceae</taxon>
        <taxon>Zhenpiania</taxon>
    </lineage>
</organism>
<protein>
    <submittedName>
        <fullName evidence="1">Uncharacterized protein</fullName>
    </submittedName>
</protein>
<dbReference type="Proteomes" id="UP000602647">
    <property type="component" value="Unassembled WGS sequence"/>
</dbReference>
<sequence length="287" mass="33076">MSMLGYVTADKPELKMREFEVYSGYYCGVCKSIARRYGQIPRIVLSYDAAFLALLLGGLSGEADEPTREHCIAHPAKKKTIVSNNAIDYAADVMLILAWYKLMDDAHDEGRLRAKAALKAFRRVFRKLQRARPELCEKVDENLKALRRLEEQKCDSLDETAEAFAKIMEAIFEEGPLPEGFKEQQVLRRIGYHLGKWIYLIDAIDDIDENIESGAYNPLLFRFHYEAEEEGFKSRIMKTCRFNLFHYLGEIGKAVDLLAIKKNRGIIENVVYKGLLRKTEYITQKEE</sequence>
<evidence type="ECO:0000313" key="1">
    <source>
        <dbReference type="EMBL" id="MBC6680285.1"/>
    </source>
</evidence>
<proteinExistence type="predicted"/>
<dbReference type="AlphaFoldDB" id="A0A923NPE7"/>
<gene>
    <name evidence="1" type="ORF">H9L42_10605</name>
</gene>
<name>A0A923NPE7_9FIRM</name>
<keyword evidence="2" id="KW-1185">Reference proteome</keyword>